<protein>
    <recommendedName>
        <fullName evidence="7">Enoyl-CoA hydratase</fullName>
    </recommendedName>
</protein>
<dbReference type="InterPro" id="IPR001753">
    <property type="entry name" value="Enoyl-CoA_hydra/iso"/>
</dbReference>
<organism evidence="5 6">
    <name type="scientific">Stereocaulon virgatum</name>
    <dbReference type="NCBI Taxonomy" id="373712"/>
    <lineage>
        <taxon>Eukaryota</taxon>
        <taxon>Fungi</taxon>
        <taxon>Dikarya</taxon>
        <taxon>Ascomycota</taxon>
        <taxon>Pezizomycotina</taxon>
        <taxon>Lecanoromycetes</taxon>
        <taxon>OSLEUM clade</taxon>
        <taxon>Lecanoromycetidae</taxon>
        <taxon>Lecanorales</taxon>
        <taxon>Lecanorineae</taxon>
        <taxon>Stereocaulaceae</taxon>
        <taxon>Stereocaulon</taxon>
    </lineage>
</organism>
<feature type="region of interest" description="Disordered" evidence="4">
    <location>
        <begin position="83"/>
        <end position="105"/>
    </location>
</feature>
<name>A0ABR4A683_9LECA</name>
<gene>
    <name evidence="5" type="ORF">N7G274_006859</name>
</gene>
<dbReference type="PANTHER" id="PTHR11941">
    <property type="entry name" value="ENOYL-COA HYDRATASE-RELATED"/>
    <property type="match status" value="1"/>
</dbReference>
<dbReference type="Pfam" id="PF00378">
    <property type="entry name" value="ECH_1"/>
    <property type="match status" value="1"/>
</dbReference>
<dbReference type="PROSITE" id="PS00166">
    <property type="entry name" value="ENOYL_COA_HYDRATASE"/>
    <property type="match status" value="1"/>
</dbReference>
<keyword evidence="2" id="KW-0456">Lyase</keyword>
<keyword evidence="6" id="KW-1185">Reference proteome</keyword>
<comment type="similarity">
    <text evidence="1 3">Belongs to the enoyl-CoA hydratase/isomerase family.</text>
</comment>
<comment type="caution">
    <text evidence="5">The sequence shown here is derived from an EMBL/GenBank/DDBJ whole genome shotgun (WGS) entry which is preliminary data.</text>
</comment>
<evidence type="ECO:0000256" key="3">
    <source>
        <dbReference type="RuleBase" id="RU003707"/>
    </source>
</evidence>
<dbReference type="Gene3D" id="1.10.12.10">
    <property type="entry name" value="Lyase 2-enoyl-coa Hydratase, Chain A, domain 2"/>
    <property type="match status" value="1"/>
</dbReference>
<dbReference type="SUPFAM" id="SSF52096">
    <property type="entry name" value="ClpP/crotonase"/>
    <property type="match status" value="1"/>
</dbReference>
<dbReference type="InterPro" id="IPR014748">
    <property type="entry name" value="Enoyl-CoA_hydra_C"/>
</dbReference>
<dbReference type="Proteomes" id="UP001590950">
    <property type="component" value="Unassembled WGS sequence"/>
</dbReference>
<dbReference type="InterPro" id="IPR018376">
    <property type="entry name" value="Enoyl-CoA_hyd/isom_CS"/>
</dbReference>
<evidence type="ECO:0008006" key="7">
    <source>
        <dbReference type="Google" id="ProtNLM"/>
    </source>
</evidence>
<dbReference type="Gene3D" id="3.90.226.10">
    <property type="entry name" value="2-enoyl-CoA Hydratase, Chain A, domain 1"/>
    <property type="match status" value="1"/>
</dbReference>
<evidence type="ECO:0000256" key="2">
    <source>
        <dbReference type="ARBA" id="ARBA00023239"/>
    </source>
</evidence>
<reference evidence="5 6" key="1">
    <citation type="submission" date="2024-09" db="EMBL/GenBank/DDBJ databases">
        <title>Rethinking Asexuality: The Enigmatic Case of Functional Sexual Genes in Lepraria (Stereocaulaceae).</title>
        <authorList>
            <person name="Doellman M."/>
            <person name="Sun Y."/>
            <person name="Barcenas-Pena A."/>
            <person name="Lumbsch H.T."/>
            <person name="Grewe F."/>
        </authorList>
    </citation>
    <scope>NUCLEOTIDE SEQUENCE [LARGE SCALE GENOMIC DNA]</scope>
    <source>
        <strain evidence="5 6">Mercado 3170</strain>
    </source>
</reference>
<evidence type="ECO:0000313" key="6">
    <source>
        <dbReference type="Proteomes" id="UP001590950"/>
    </source>
</evidence>
<sequence>MAEPSFQSPPPPTDFARISFPNPHTLLVTLSRPTSLNCINSAGNQELHAVWSWLDAEASLRVGIVTGEGRAFCAGADLKEWNESQKPGATPRQSLPPSGFGGLSRRRGRKPVIAAVNGLAHGGGCEMIINCDIVLASSNAIFALPEAKRGVVALAGALPRLTRIVGRMRAMEMALTGRNIPAREARDWGLCNAVCAKGESVVDMAVKWAEDICANSPDSIVVSKEGIELGWEGISAEEGSQRLVDGMFNRMVGGENMKEGVRAFVEKRRPRWVGSKL</sequence>
<proteinExistence type="inferred from homology"/>
<evidence type="ECO:0000313" key="5">
    <source>
        <dbReference type="EMBL" id="KAL2040416.1"/>
    </source>
</evidence>
<accession>A0ABR4A683</accession>
<feature type="compositionally biased region" description="Polar residues" evidence="4">
    <location>
        <begin position="84"/>
        <end position="96"/>
    </location>
</feature>
<dbReference type="PANTHER" id="PTHR11941:SF158">
    <property type="entry name" value="ENOYL-COA HYDRATASE (AFU_ORTHOLOGUE AFUA_2G10650)"/>
    <property type="match status" value="1"/>
</dbReference>
<dbReference type="EMBL" id="JBEFKJ010000021">
    <property type="protein sequence ID" value="KAL2040416.1"/>
    <property type="molecule type" value="Genomic_DNA"/>
</dbReference>
<dbReference type="InterPro" id="IPR029045">
    <property type="entry name" value="ClpP/crotonase-like_dom_sf"/>
</dbReference>
<evidence type="ECO:0000256" key="4">
    <source>
        <dbReference type="SAM" id="MobiDB-lite"/>
    </source>
</evidence>
<dbReference type="CDD" id="cd06558">
    <property type="entry name" value="crotonase-like"/>
    <property type="match status" value="1"/>
</dbReference>
<evidence type="ECO:0000256" key="1">
    <source>
        <dbReference type="ARBA" id="ARBA00005254"/>
    </source>
</evidence>